<feature type="domain" description="Sigma-54 factor interaction" evidence="5">
    <location>
        <begin position="143"/>
        <end position="370"/>
    </location>
</feature>
<keyword evidence="2" id="KW-0067">ATP-binding</keyword>
<dbReference type="InterPro" id="IPR027417">
    <property type="entry name" value="P-loop_NTPase"/>
</dbReference>
<dbReference type="InterPro" id="IPR003593">
    <property type="entry name" value="AAA+_ATPase"/>
</dbReference>
<dbReference type="InterPro" id="IPR009057">
    <property type="entry name" value="Homeodomain-like_sf"/>
</dbReference>
<dbReference type="EMBL" id="QFQP01000009">
    <property type="protein sequence ID" value="PZR13572.1"/>
    <property type="molecule type" value="Genomic_DNA"/>
</dbReference>
<dbReference type="InterPro" id="IPR000253">
    <property type="entry name" value="FHA_dom"/>
</dbReference>
<accession>A0A2W5TFM9</accession>
<dbReference type="CDD" id="cd00060">
    <property type="entry name" value="FHA"/>
    <property type="match status" value="1"/>
</dbReference>
<dbReference type="SMART" id="SM00240">
    <property type="entry name" value="FHA"/>
    <property type="match status" value="1"/>
</dbReference>
<evidence type="ECO:0000259" key="5">
    <source>
        <dbReference type="PROSITE" id="PS50045"/>
    </source>
</evidence>
<organism evidence="6 7">
    <name type="scientific">Archangium gephyra</name>
    <dbReference type="NCBI Taxonomy" id="48"/>
    <lineage>
        <taxon>Bacteria</taxon>
        <taxon>Pseudomonadati</taxon>
        <taxon>Myxococcota</taxon>
        <taxon>Myxococcia</taxon>
        <taxon>Myxococcales</taxon>
        <taxon>Cystobacterineae</taxon>
        <taxon>Archangiaceae</taxon>
        <taxon>Archangium</taxon>
    </lineage>
</organism>
<dbReference type="SMART" id="SM00382">
    <property type="entry name" value="AAA"/>
    <property type="match status" value="1"/>
</dbReference>
<dbReference type="GO" id="GO:0005524">
    <property type="term" value="F:ATP binding"/>
    <property type="evidence" value="ECO:0007669"/>
    <property type="project" value="UniProtKB-KW"/>
</dbReference>
<dbReference type="GO" id="GO:0006355">
    <property type="term" value="P:regulation of DNA-templated transcription"/>
    <property type="evidence" value="ECO:0007669"/>
    <property type="project" value="InterPro"/>
</dbReference>
<dbReference type="Pfam" id="PF00498">
    <property type="entry name" value="FHA"/>
    <property type="match status" value="1"/>
</dbReference>
<protein>
    <submittedName>
        <fullName evidence="6">Fis family transcriptional regulator</fullName>
    </submittedName>
</protein>
<keyword evidence="1" id="KW-0547">Nucleotide-binding</keyword>
<dbReference type="AlphaFoldDB" id="A0A2W5TFM9"/>
<dbReference type="PANTHER" id="PTHR32071">
    <property type="entry name" value="TRANSCRIPTIONAL REGULATORY PROTEIN"/>
    <property type="match status" value="1"/>
</dbReference>
<dbReference type="Gene3D" id="2.60.200.20">
    <property type="match status" value="1"/>
</dbReference>
<feature type="region of interest" description="Disordered" evidence="3">
    <location>
        <begin position="380"/>
        <end position="400"/>
    </location>
</feature>
<name>A0A2W5TFM9_9BACT</name>
<evidence type="ECO:0000259" key="4">
    <source>
        <dbReference type="PROSITE" id="PS50006"/>
    </source>
</evidence>
<dbReference type="Pfam" id="PF25601">
    <property type="entry name" value="AAA_lid_14"/>
    <property type="match status" value="1"/>
</dbReference>
<dbReference type="SUPFAM" id="SSF52540">
    <property type="entry name" value="P-loop containing nucleoside triphosphate hydrolases"/>
    <property type="match status" value="1"/>
</dbReference>
<dbReference type="Gene3D" id="1.10.8.60">
    <property type="match status" value="1"/>
</dbReference>
<sequence length="451" mass="49328">MHSTLTEGFDSGSEGGQRAAFLYRVFDADRPTAASARLSLYPFDELLFGRSEAHRADTSITRVCRLGVADRWMSGQHARLSRVLRSWVLEDTKSKNGVRVNGALIQRTELKDGDVLELGRTFFVFRADQPFAADVTSEKLGALPTLSPSLAERFEELSRLASSNVTIAITGPTGSGKEVLAKTLHQLSGRTGPFVAINCGALPDELVESELFGNKKGAFSGAIEERKGLVRTAHGGTLLLDEVGDLPLETQPALLRVLQERQVLPVGGTAPIAVDVRVISATHRSLEQLVGQGAFRDDLRARLGGYEIALPSLEERREDLGLLIATLVKRLAPQRAGSVQFAIAAARALFAWDWPRNVRELEKVLDRALVLSGSGPIEAEHLPPELLTPAPQRSRTADPDALDDARRTELENLLRQHAGNVSAVARAMGKARMQIQRWLKRYQLDPRDFTG</sequence>
<evidence type="ECO:0000256" key="3">
    <source>
        <dbReference type="SAM" id="MobiDB-lite"/>
    </source>
</evidence>
<dbReference type="InterPro" id="IPR058031">
    <property type="entry name" value="AAA_lid_NorR"/>
</dbReference>
<dbReference type="PROSITE" id="PS50006">
    <property type="entry name" value="FHA_DOMAIN"/>
    <property type="match status" value="1"/>
</dbReference>
<evidence type="ECO:0000256" key="2">
    <source>
        <dbReference type="ARBA" id="ARBA00022840"/>
    </source>
</evidence>
<comment type="caution">
    <text evidence="6">The sequence shown here is derived from an EMBL/GenBank/DDBJ whole genome shotgun (WGS) entry which is preliminary data.</text>
</comment>
<feature type="domain" description="FHA" evidence="4">
    <location>
        <begin position="46"/>
        <end position="105"/>
    </location>
</feature>
<dbReference type="InterPro" id="IPR008984">
    <property type="entry name" value="SMAD_FHA_dom_sf"/>
</dbReference>
<evidence type="ECO:0000313" key="7">
    <source>
        <dbReference type="Proteomes" id="UP000249061"/>
    </source>
</evidence>
<reference evidence="6 7" key="1">
    <citation type="submission" date="2017-08" db="EMBL/GenBank/DDBJ databases">
        <title>Infants hospitalized years apart are colonized by the same room-sourced microbial strains.</title>
        <authorList>
            <person name="Brooks B."/>
            <person name="Olm M.R."/>
            <person name="Firek B.A."/>
            <person name="Baker R."/>
            <person name="Thomas B.C."/>
            <person name="Morowitz M.J."/>
            <person name="Banfield J.F."/>
        </authorList>
    </citation>
    <scope>NUCLEOTIDE SEQUENCE [LARGE SCALE GENOMIC DNA]</scope>
    <source>
        <strain evidence="6">S2_003_000_R2_14</strain>
    </source>
</reference>
<gene>
    <name evidence="6" type="ORF">DI536_12550</name>
</gene>
<dbReference type="SUPFAM" id="SSF49879">
    <property type="entry name" value="SMAD/FHA domain"/>
    <property type="match status" value="1"/>
</dbReference>
<dbReference type="PROSITE" id="PS50045">
    <property type="entry name" value="SIGMA54_INTERACT_4"/>
    <property type="match status" value="1"/>
</dbReference>
<dbReference type="Gene3D" id="3.40.50.300">
    <property type="entry name" value="P-loop containing nucleotide triphosphate hydrolases"/>
    <property type="match status" value="1"/>
</dbReference>
<dbReference type="CDD" id="cd00009">
    <property type="entry name" value="AAA"/>
    <property type="match status" value="1"/>
</dbReference>
<evidence type="ECO:0000256" key="1">
    <source>
        <dbReference type="ARBA" id="ARBA00022741"/>
    </source>
</evidence>
<dbReference type="PROSITE" id="PS00676">
    <property type="entry name" value="SIGMA54_INTERACT_2"/>
    <property type="match status" value="1"/>
</dbReference>
<dbReference type="InterPro" id="IPR002078">
    <property type="entry name" value="Sigma_54_int"/>
</dbReference>
<dbReference type="SUPFAM" id="SSF46689">
    <property type="entry name" value="Homeodomain-like"/>
    <property type="match status" value="1"/>
</dbReference>
<proteinExistence type="predicted"/>
<dbReference type="Gene3D" id="1.10.10.60">
    <property type="entry name" value="Homeodomain-like"/>
    <property type="match status" value="1"/>
</dbReference>
<dbReference type="InterPro" id="IPR025943">
    <property type="entry name" value="Sigma_54_int_dom_ATP-bd_2"/>
</dbReference>
<evidence type="ECO:0000313" key="6">
    <source>
        <dbReference type="EMBL" id="PZR13572.1"/>
    </source>
</evidence>
<dbReference type="Pfam" id="PF00158">
    <property type="entry name" value="Sigma54_activat"/>
    <property type="match status" value="1"/>
</dbReference>
<dbReference type="Proteomes" id="UP000249061">
    <property type="component" value="Unassembled WGS sequence"/>
</dbReference>
<dbReference type="FunFam" id="3.40.50.300:FF:000006">
    <property type="entry name" value="DNA-binding transcriptional regulator NtrC"/>
    <property type="match status" value="1"/>
</dbReference>